<keyword evidence="4" id="KW-1185">Reference proteome</keyword>
<comment type="caution">
    <text evidence="2">The sequence shown here is derived from an EMBL/GenBank/DDBJ whole genome shotgun (WGS) entry which is preliminary data.</text>
</comment>
<dbReference type="Proteomes" id="UP000321224">
    <property type="component" value="Unassembled WGS sequence"/>
</dbReference>
<reference evidence="3 4" key="1">
    <citation type="submission" date="2016-10" db="EMBL/GenBank/DDBJ databases">
        <authorList>
            <person name="Varghese N."/>
            <person name="Submissions S."/>
        </authorList>
    </citation>
    <scope>NUCLEOTIDE SEQUENCE [LARGE SCALE GENOMIC DNA]</scope>
    <source>
        <strain evidence="3 4">DSM 2260</strain>
    </source>
</reference>
<proteinExistence type="predicted"/>
<accession>A0A511HM20</accession>
<dbReference type="EMBL" id="BJVY01000051">
    <property type="protein sequence ID" value="GEL74627.1"/>
    <property type="molecule type" value="Genomic_DNA"/>
</dbReference>
<protein>
    <submittedName>
        <fullName evidence="2">Uncharacterized protein</fullName>
    </submittedName>
</protein>
<evidence type="ECO:0000256" key="1">
    <source>
        <dbReference type="SAM" id="MobiDB-lite"/>
    </source>
</evidence>
<feature type="region of interest" description="Disordered" evidence="1">
    <location>
        <begin position="208"/>
        <end position="252"/>
    </location>
</feature>
<dbReference type="EMBL" id="FNAJ01000008">
    <property type="protein sequence ID" value="SDE54640.1"/>
    <property type="molecule type" value="Genomic_DNA"/>
</dbReference>
<name>A0A511HM20_9BACT</name>
<feature type="compositionally biased region" description="Low complexity" evidence="1">
    <location>
        <begin position="237"/>
        <end position="246"/>
    </location>
</feature>
<dbReference type="Proteomes" id="UP000198717">
    <property type="component" value="Unassembled WGS sequence"/>
</dbReference>
<organism evidence="2 5">
    <name type="scientific">Myxococcus virescens</name>
    <dbReference type="NCBI Taxonomy" id="83456"/>
    <lineage>
        <taxon>Bacteria</taxon>
        <taxon>Pseudomonadati</taxon>
        <taxon>Myxococcota</taxon>
        <taxon>Myxococcia</taxon>
        <taxon>Myxococcales</taxon>
        <taxon>Cystobacterineae</taxon>
        <taxon>Myxococcaceae</taxon>
        <taxon>Myxococcus</taxon>
    </lineage>
</organism>
<evidence type="ECO:0000313" key="5">
    <source>
        <dbReference type="Proteomes" id="UP000321224"/>
    </source>
</evidence>
<gene>
    <name evidence="2" type="ORF">MVI01_64110</name>
    <name evidence="3" type="ORF">SAMN04488504_108156</name>
</gene>
<evidence type="ECO:0000313" key="3">
    <source>
        <dbReference type="EMBL" id="SDE54640.1"/>
    </source>
</evidence>
<dbReference type="AlphaFoldDB" id="A0A511HM20"/>
<dbReference type="RefSeq" id="WP_090491669.1">
    <property type="nucleotide sequence ID" value="NZ_BJVY01000051.1"/>
</dbReference>
<reference evidence="2 5" key="2">
    <citation type="submission" date="2019-07" db="EMBL/GenBank/DDBJ databases">
        <title>Whole genome shotgun sequence of Myxococcus virescens NBRC 100334.</title>
        <authorList>
            <person name="Hosoyama A."/>
            <person name="Uohara A."/>
            <person name="Ohji S."/>
            <person name="Ichikawa N."/>
        </authorList>
    </citation>
    <scope>NUCLEOTIDE SEQUENCE [LARGE SCALE GENOMIC DNA]</scope>
    <source>
        <strain evidence="2 5">NBRC 100334</strain>
    </source>
</reference>
<sequence>MEFEWQPELDELNIVPEKYRGLYAKGESGKFALDSDVAKRMDTTGLNTALEKERKNNKVLAEAQKAWTKLGKAPEEVEKSLGELKAALAKAQEGKDGAANFEKLKADLEAGHANALKERDTVVERMRGSLHKHLVEAEATAAIAELKGSAVLLLPHVQKHVKVIEEGGNFLARVVDAEGDPRGNGKGGFMTIREFVTELKKDTNFARAFEASGSSGGGTPTGGKTGGKPGGTEQLSAPQRIAAALAARRKQD</sequence>
<feature type="compositionally biased region" description="Gly residues" evidence="1">
    <location>
        <begin position="214"/>
        <end position="230"/>
    </location>
</feature>
<evidence type="ECO:0000313" key="2">
    <source>
        <dbReference type="EMBL" id="GEL74627.1"/>
    </source>
</evidence>
<evidence type="ECO:0000313" key="4">
    <source>
        <dbReference type="Proteomes" id="UP000198717"/>
    </source>
</evidence>